<dbReference type="Pfam" id="PF08268">
    <property type="entry name" value="FBA_3"/>
    <property type="match status" value="1"/>
</dbReference>
<feature type="compositionally biased region" description="Basic and acidic residues" evidence="1">
    <location>
        <begin position="260"/>
        <end position="283"/>
    </location>
</feature>
<evidence type="ECO:0000256" key="1">
    <source>
        <dbReference type="SAM" id="MobiDB-lite"/>
    </source>
</evidence>
<dbReference type="Gene3D" id="1.20.1280.50">
    <property type="match status" value="1"/>
</dbReference>
<dbReference type="NCBIfam" id="TIGR01640">
    <property type="entry name" value="F_box_assoc_1"/>
    <property type="match status" value="1"/>
</dbReference>
<feature type="domain" description="F-box" evidence="2">
    <location>
        <begin position="1"/>
        <end position="41"/>
    </location>
</feature>
<evidence type="ECO:0000313" key="3">
    <source>
        <dbReference type="EMBL" id="KAI7735026.1"/>
    </source>
</evidence>
<gene>
    <name evidence="3" type="ORF">M8C21_028143</name>
</gene>
<feature type="compositionally biased region" description="Basic residues" evidence="1">
    <location>
        <begin position="287"/>
        <end position="308"/>
    </location>
</feature>
<comment type="caution">
    <text evidence="3">The sequence shown here is derived from an EMBL/GenBank/DDBJ whole genome shotgun (WGS) entry which is preliminary data.</text>
</comment>
<evidence type="ECO:0000313" key="4">
    <source>
        <dbReference type="Proteomes" id="UP001206925"/>
    </source>
</evidence>
<proteinExistence type="predicted"/>
<name>A0AAD5GC81_AMBAR</name>
<dbReference type="Pfam" id="PF00646">
    <property type="entry name" value="F-box"/>
    <property type="match status" value="1"/>
</dbReference>
<dbReference type="InterPro" id="IPR050796">
    <property type="entry name" value="SCF_F-box_component"/>
</dbReference>
<accession>A0AAD5GC81</accession>
<dbReference type="InterPro" id="IPR017451">
    <property type="entry name" value="F-box-assoc_interact_dom"/>
</dbReference>
<feature type="region of interest" description="Disordered" evidence="1">
    <location>
        <begin position="260"/>
        <end position="308"/>
    </location>
</feature>
<organism evidence="3 4">
    <name type="scientific">Ambrosia artemisiifolia</name>
    <name type="common">Common ragweed</name>
    <dbReference type="NCBI Taxonomy" id="4212"/>
    <lineage>
        <taxon>Eukaryota</taxon>
        <taxon>Viridiplantae</taxon>
        <taxon>Streptophyta</taxon>
        <taxon>Embryophyta</taxon>
        <taxon>Tracheophyta</taxon>
        <taxon>Spermatophyta</taxon>
        <taxon>Magnoliopsida</taxon>
        <taxon>eudicotyledons</taxon>
        <taxon>Gunneridae</taxon>
        <taxon>Pentapetalae</taxon>
        <taxon>asterids</taxon>
        <taxon>campanulids</taxon>
        <taxon>Asterales</taxon>
        <taxon>Asteraceae</taxon>
        <taxon>Asteroideae</taxon>
        <taxon>Heliantheae alliance</taxon>
        <taxon>Heliantheae</taxon>
        <taxon>Ambrosia</taxon>
    </lineage>
</organism>
<sequence length="308" mass="34993">LGLDVVEQILVRSDVVDLIRCKSVCKSWQSIISDPRFVKAHLNHAYTNDRNNPELGHRRVCLSVISGEDSWFYSDCVHIVGSCNGLLCVSPKGVKFVVTNPSTREHKKLPTPPFRPHMHKIGMIREVVCWGFGYDSSTDDYKVIAGFMKDWHSKHTRFHALTLKSNTWKAIGKVKYSTYVGKSEEFKEIPLPDPSLLYDRDCFDYRLGGKYDVAHYLPITLDSQMTSSDGVDDGTRVPVNGEYIRASIFVKSLVSPYSHDNNHCEGQKRNAKELEDTKSDESGAKGNKIRKKKCKRSKRCSKHKKPLV</sequence>
<protein>
    <recommendedName>
        <fullName evidence="2">F-box domain-containing protein</fullName>
    </recommendedName>
</protein>
<evidence type="ECO:0000259" key="2">
    <source>
        <dbReference type="SMART" id="SM00256"/>
    </source>
</evidence>
<feature type="non-terminal residue" evidence="3">
    <location>
        <position position="308"/>
    </location>
</feature>
<dbReference type="InterPro" id="IPR001810">
    <property type="entry name" value="F-box_dom"/>
</dbReference>
<dbReference type="InterPro" id="IPR013187">
    <property type="entry name" value="F-box-assoc_dom_typ3"/>
</dbReference>
<dbReference type="SUPFAM" id="SSF81383">
    <property type="entry name" value="F-box domain"/>
    <property type="match status" value="1"/>
</dbReference>
<dbReference type="PANTHER" id="PTHR31672:SF13">
    <property type="entry name" value="F-BOX PROTEIN CPR30-LIKE"/>
    <property type="match status" value="1"/>
</dbReference>
<dbReference type="InterPro" id="IPR036047">
    <property type="entry name" value="F-box-like_dom_sf"/>
</dbReference>
<dbReference type="AlphaFoldDB" id="A0AAD5GC81"/>
<dbReference type="EMBL" id="JAMZMK010009584">
    <property type="protein sequence ID" value="KAI7735026.1"/>
    <property type="molecule type" value="Genomic_DNA"/>
</dbReference>
<keyword evidence="4" id="KW-1185">Reference proteome</keyword>
<dbReference type="PANTHER" id="PTHR31672">
    <property type="entry name" value="BNACNNG10540D PROTEIN"/>
    <property type="match status" value="1"/>
</dbReference>
<reference evidence="3" key="1">
    <citation type="submission" date="2022-06" db="EMBL/GenBank/DDBJ databases">
        <title>Uncovering the hologenomic basis of an extraordinary plant invasion.</title>
        <authorList>
            <person name="Bieker V.C."/>
            <person name="Martin M.D."/>
            <person name="Gilbert T."/>
            <person name="Hodgins K."/>
            <person name="Battlay P."/>
            <person name="Petersen B."/>
            <person name="Wilson J."/>
        </authorList>
    </citation>
    <scope>NUCLEOTIDE SEQUENCE</scope>
    <source>
        <strain evidence="3">AA19_3_7</strain>
        <tissue evidence="3">Leaf</tissue>
    </source>
</reference>
<dbReference type="SMART" id="SM00256">
    <property type="entry name" value="FBOX"/>
    <property type="match status" value="1"/>
</dbReference>
<dbReference type="Proteomes" id="UP001206925">
    <property type="component" value="Unassembled WGS sequence"/>
</dbReference>